<name>A0A0M9VRY1_ESCWE</name>
<evidence type="ECO:0000256" key="1">
    <source>
        <dbReference type="SAM" id="MobiDB-lite"/>
    </source>
</evidence>
<dbReference type="EMBL" id="LGSR01000028">
    <property type="protein sequence ID" value="KOS17123.1"/>
    <property type="molecule type" value="Genomic_DNA"/>
</dbReference>
<dbReference type="Proteomes" id="UP000053831">
    <property type="component" value="Unassembled WGS sequence"/>
</dbReference>
<dbReference type="AlphaFoldDB" id="A0A0M9VRY1"/>
<gene>
    <name evidence="2" type="ORF">ESCO_005910</name>
</gene>
<accession>A0A0M9VRY1</accession>
<protein>
    <submittedName>
        <fullName evidence="2">Uncharacterized protein</fullName>
    </submittedName>
</protein>
<keyword evidence="3" id="KW-1185">Reference proteome</keyword>
<comment type="caution">
    <text evidence="2">The sequence shown here is derived from an EMBL/GenBank/DDBJ whole genome shotgun (WGS) entry which is preliminary data.</text>
</comment>
<feature type="region of interest" description="Disordered" evidence="1">
    <location>
        <begin position="1"/>
        <end position="34"/>
    </location>
</feature>
<feature type="compositionally biased region" description="Low complexity" evidence="1">
    <location>
        <begin position="51"/>
        <end position="72"/>
    </location>
</feature>
<organism evidence="2 3">
    <name type="scientific">Escovopsis weberi</name>
    <dbReference type="NCBI Taxonomy" id="150374"/>
    <lineage>
        <taxon>Eukaryota</taxon>
        <taxon>Fungi</taxon>
        <taxon>Dikarya</taxon>
        <taxon>Ascomycota</taxon>
        <taxon>Pezizomycotina</taxon>
        <taxon>Sordariomycetes</taxon>
        <taxon>Hypocreomycetidae</taxon>
        <taxon>Hypocreales</taxon>
        <taxon>Hypocreaceae</taxon>
        <taxon>Escovopsis</taxon>
    </lineage>
</organism>
<evidence type="ECO:0000313" key="2">
    <source>
        <dbReference type="EMBL" id="KOS17123.1"/>
    </source>
</evidence>
<feature type="region of interest" description="Disordered" evidence="1">
    <location>
        <begin position="50"/>
        <end position="72"/>
    </location>
</feature>
<proteinExistence type="predicted"/>
<sequence>MAKRTIYLDSYGQDDDARPSRGHSASNPPAPGGGLIMFFHGMLQDARTLVSSGAAASGPGASAQPRAASEKK</sequence>
<evidence type="ECO:0000313" key="3">
    <source>
        <dbReference type="Proteomes" id="UP000053831"/>
    </source>
</evidence>
<reference evidence="2 3" key="1">
    <citation type="submission" date="2015-07" db="EMBL/GenBank/DDBJ databases">
        <title>The genome of the fungus Escovopsis weberi, a specialized disease agent of ant agriculture.</title>
        <authorList>
            <person name="de Man T.J."/>
            <person name="Stajich J.E."/>
            <person name="Kubicek C.P."/>
            <person name="Chenthamara K."/>
            <person name="Atanasova L."/>
            <person name="Druzhinina I.S."/>
            <person name="Birnbaum S."/>
            <person name="Barribeau S.M."/>
            <person name="Teiling C."/>
            <person name="Suen G."/>
            <person name="Currie C."/>
            <person name="Gerardo N.M."/>
        </authorList>
    </citation>
    <scope>NUCLEOTIDE SEQUENCE [LARGE SCALE GENOMIC DNA]</scope>
</reference>